<dbReference type="InParanoid" id="A0A0G4FUQ3"/>
<name>A0A0G4FUQ3_VITBC</name>
<protein>
    <submittedName>
        <fullName evidence="2">Uncharacterized protein</fullName>
    </submittedName>
</protein>
<dbReference type="AlphaFoldDB" id="A0A0G4FUQ3"/>
<keyword evidence="3" id="KW-1185">Reference proteome</keyword>
<evidence type="ECO:0000256" key="1">
    <source>
        <dbReference type="SAM" id="MobiDB-lite"/>
    </source>
</evidence>
<feature type="region of interest" description="Disordered" evidence="1">
    <location>
        <begin position="1"/>
        <end position="40"/>
    </location>
</feature>
<dbReference type="PhylomeDB" id="A0A0G4FUQ3"/>
<reference evidence="2 3" key="1">
    <citation type="submission" date="2014-11" db="EMBL/GenBank/DDBJ databases">
        <authorList>
            <person name="Zhu J."/>
            <person name="Qi W."/>
            <person name="Song R."/>
        </authorList>
    </citation>
    <scope>NUCLEOTIDE SEQUENCE [LARGE SCALE GENOMIC DNA]</scope>
</reference>
<dbReference type="VEuPathDB" id="CryptoDB:Vbra_16217"/>
<feature type="compositionally biased region" description="Basic and acidic residues" evidence="1">
    <location>
        <begin position="29"/>
        <end position="40"/>
    </location>
</feature>
<proteinExistence type="predicted"/>
<evidence type="ECO:0000313" key="2">
    <source>
        <dbReference type="EMBL" id="CEM18323.1"/>
    </source>
</evidence>
<accession>A0A0G4FUQ3</accession>
<organism evidence="2 3">
    <name type="scientific">Vitrella brassicaformis (strain CCMP3155)</name>
    <dbReference type="NCBI Taxonomy" id="1169540"/>
    <lineage>
        <taxon>Eukaryota</taxon>
        <taxon>Sar</taxon>
        <taxon>Alveolata</taxon>
        <taxon>Colpodellida</taxon>
        <taxon>Vitrellaceae</taxon>
        <taxon>Vitrella</taxon>
    </lineage>
</organism>
<sequence>MEGGGQSRSSRRDDAPAAAAAAGVAGGGDEERQRRAERESRFCKKISDTEGLVSYMMAFLPINLMVQLAKSVWQHGAPDLSDVTISAATEEERSFWQHVHLAFVNELAARLTHLTSITLRYPDWFPCWCFDVFVAMIEGHIAGRRAANMQGGTLHTITIEQGARLTGTARQTVARTHPPLPPPPTPAPTLNALTTISGLTRDHQGLADRRWEMPSLAFVEQEEWDS</sequence>
<dbReference type="Proteomes" id="UP000041254">
    <property type="component" value="Unassembled WGS sequence"/>
</dbReference>
<dbReference type="EMBL" id="CDMY01000499">
    <property type="protein sequence ID" value="CEM18323.1"/>
    <property type="molecule type" value="Genomic_DNA"/>
</dbReference>
<evidence type="ECO:0000313" key="3">
    <source>
        <dbReference type="Proteomes" id="UP000041254"/>
    </source>
</evidence>
<gene>
    <name evidence="2" type="ORF">Vbra_16217</name>
</gene>